<gene>
    <name evidence="1" type="ORF">ACFFGX_16950</name>
</gene>
<dbReference type="Gene3D" id="1.10.1660.10">
    <property type="match status" value="1"/>
</dbReference>
<organism evidence="1 2">
    <name type="scientific">Azorhizophilus paspali</name>
    <name type="common">Azotobacter paspali</name>
    <dbReference type="NCBI Taxonomy" id="69963"/>
    <lineage>
        <taxon>Bacteria</taxon>
        <taxon>Pseudomonadati</taxon>
        <taxon>Pseudomonadota</taxon>
        <taxon>Gammaproteobacteria</taxon>
        <taxon>Pseudomonadales</taxon>
        <taxon>Pseudomonadaceae</taxon>
        <taxon>Azorhizophilus</taxon>
    </lineage>
</organism>
<dbReference type="RefSeq" id="WP_376947937.1">
    <property type="nucleotide sequence ID" value="NZ_CP171449.1"/>
</dbReference>
<comment type="caution">
    <text evidence="1">The sequence shown here is derived from an EMBL/GenBank/DDBJ whole genome shotgun (WGS) entry which is preliminary data.</text>
</comment>
<evidence type="ECO:0000313" key="2">
    <source>
        <dbReference type="Proteomes" id="UP001589891"/>
    </source>
</evidence>
<dbReference type="Pfam" id="PF13591">
    <property type="entry name" value="MerR_2"/>
    <property type="match status" value="1"/>
</dbReference>
<accession>A0ABV6SQC6</accession>
<dbReference type="Proteomes" id="UP001589891">
    <property type="component" value="Unassembled WGS sequence"/>
</dbReference>
<name>A0ABV6SQC6_AZOPA</name>
<evidence type="ECO:0000313" key="1">
    <source>
        <dbReference type="EMBL" id="MFC0711164.1"/>
    </source>
</evidence>
<proteinExistence type="predicted"/>
<sequence length="101" mass="11569">MNTTLSLQLTLEECCQLVEAPSASLVEMVEYGIVDPGGGAPRDWRFDNVALGRLRRAVRLQRELELDWQAVAVALDLLDEVGRLRAENENLRRRLLRFVEY</sequence>
<dbReference type="EMBL" id="JBHLSS010000107">
    <property type="protein sequence ID" value="MFC0711164.1"/>
    <property type="molecule type" value="Genomic_DNA"/>
</dbReference>
<keyword evidence="2" id="KW-1185">Reference proteome</keyword>
<protein>
    <submittedName>
        <fullName evidence="1">Chaperone modulator CbpM</fullName>
    </submittedName>
</protein>
<reference evidence="1 2" key="1">
    <citation type="submission" date="2024-09" db="EMBL/GenBank/DDBJ databases">
        <authorList>
            <person name="Sun Q."/>
            <person name="Mori K."/>
        </authorList>
    </citation>
    <scope>NUCLEOTIDE SEQUENCE [LARGE SCALE GENOMIC DNA]</scope>
    <source>
        <strain evidence="1 2">NCAIM B.01794</strain>
    </source>
</reference>